<evidence type="ECO:0000313" key="4">
    <source>
        <dbReference type="Proteomes" id="UP000266841"/>
    </source>
</evidence>
<dbReference type="EMBL" id="AGNL01004930">
    <property type="protein sequence ID" value="EJK73031.1"/>
    <property type="molecule type" value="Genomic_DNA"/>
</dbReference>
<comment type="caution">
    <text evidence="3">The sequence shown here is derived from an EMBL/GenBank/DDBJ whole genome shotgun (WGS) entry which is preliminary data.</text>
</comment>
<reference evidence="3 4" key="1">
    <citation type="journal article" date="2012" name="Genome Biol.">
        <title>Genome and low-iron response of an oceanic diatom adapted to chronic iron limitation.</title>
        <authorList>
            <person name="Lommer M."/>
            <person name="Specht M."/>
            <person name="Roy A.S."/>
            <person name="Kraemer L."/>
            <person name="Andreson R."/>
            <person name="Gutowska M.A."/>
            <person name="Wolf J."/>
            <person name="Bergner S.V."/>
            <person name="Schilhabel M.B."/>
            <person name="Klostermeier U.C."/>
            <person name="Beiko R.G."/>
            <person name="Rosenstiel P."/>
            <person name="Hippler M."/>
            <person name="Laroche J."/>
        </authorList>
    </citation>
    <scope>NUCLEOTIDE SEQUENCE [LARGE SCALE GENOMIC DNA]</scope>
    <source>
        <strain evidence="3 4">CCMP1005</strain>
    </source>
</reference>
<dbReference type="OrthoDB" id="55683at2759"/>
<evidence type="ECO:0000256" key="1">
    <source>
        <dbReference type="SAM" id="Coils"/>
    </source>
</evidence>
<evidence type="ECO:0000313" key="3">
    <source>
        <dbReference type="EMBL" id="EJK73031.1"/>
    </source>
</evidence>
<feature type="region of interest" description="Disordered" evidence="2">
    <location>
        <begin position="1"/>
        <end position="39"/>
    </location>
</feature>
<evidence type="ECO:0000256" key="2">
    <source>
        <dbReference type="SAM" id="MobiDB-lite"/>
    </source>
</evidence>
<dbReference type="AlphaFoldDB" id="K0TH89"/>
<protein>
    <submittedName>
        <fullName evidence="3">Uncharacterized protein</fullName>
    </submittedName>
</protein>
<feature type="region of interest" description="Disordered" evidence="2">
    <location>
        <begin position="213"/>
        <end position="243"/>
    </location>
</feature>
<feature type="coiled-coil region" evidence="1">
    <location>
        <begin position="268"/>
        <end position="302"/>
    </location>
</feature>
<sequence>MSSTTQSKPGVGQPRGHDSNPLAIGAPIATEEPECKEKRGVSKIDYGTKCICSNPRCAAASRKIGEYAPDEDTFYDLPKNPKPESEMRDKPTGAVKAKRNARFKRRARMLKALPPAAKIRVDDERYKKGTQFKIHASHFPREIRNLSLSTGSKPGANLPFSIPSDLRNKLHNLGLTYTDADKFDDGTFVPLPNVTIDRVQAYADHLEKEHVSASTITPYKPPAKRQKTCSHPTSQVKTRSSPTSQLEIDCKRAQLTAAKAVAQAEVAKQNEMKSAAAYQKRIDELTSQNLKLVTSVEELKTELIKVKQGHEVFKYGLSRGTLLSRKWHNDNPRAANHFFGFKDWKNTVCMLHALFDVLPPMEIPSKTTPITSFEKYLMAFLRIHTGMTVFSIAKIWGRDNGHVGRLISNTIKVIGSAGKFIISHNFLSLTKDRLVLGKNLSILDITPEYLDEVCPQAYKDEGLEKCCAVPDGNDFMIYTTRSNTLFTRASYSDKVHHSAVRCISWNTPQGLSFEHTDLFLARVTEKRLVELWGPRLKKAISSGVTLLSLSFFERSLTPIFTGMQG</sequence>
<keyword evidence="4" id="KW-1185">Reference proteome</keyword>
<organism evidence="3 4">
    <name type="scientific">Thalassiosira oceanica</name>
    <name type="common">Marine diatom</name>
    <dbReference type="NCBI Taxonomy" id="159749"/>
    <lineage>
        <taxon>Eukaryota</taxon>
        <taxon>Sar</taxon>
        <taxon>Stramenopiles</taxon>
        <taxon>Ochrophyta</taxon>
        <taxon>Bacillariophyta</taxon>
        <taxon>Coscinodiscophyceae</taxon>
        <taxon>Thalassiosirophycidae</taxon>
        <taxon>Thalassiosirales</taxon>
        <taxon>Thalassiosiraceae</taxon>
        <taxon>Thalassiosira</taxon>
    </lineage>
</organism>
<proteinExistence type="predicted"/>
<gene>
    <name evidence="3" type="ORF">THAOC_05371</name>
</gene>
<feature type="compositionally biased region" description="Basic and acidic residues" evidence="2">
    <location>
        <begin position="79"/>
        <end position="91"/>
    </location>
</feature>
<accession>K0TH89</accession>
<keyword evidence="1" id="KW-0175">Coiled coil</keyword>
<feature type="compositionally biased region" description="Polar residues" evidence="2">
    <location>
        <begin position="229"/>
        <end position="243"/>
    </location>
</feature>
<dbReference type="Proteomes" id="UP000266841">
    <property type="component" value="Unassembled WGS sequence"/>
</dbReference>
<feature type="region of interest" description="Disordered" evidence="2">
    <location>
        <begin position="72"/>
        <end position="96"/>
    </location>
</feature>
<feature type="non-terminal residue" evidence="3">
    <location>
        <position position="565"/>
    </location>
</feature>
<name>K0TH89_THAOC</name>